<dbReference type="PATRIC" id="fig|862908.3.peg.2651"/>
<dbReference type="HOGENOM" id="CLU_1287338_0_0_7"/>
<evidence type="ECO:0000313" key="3">
    <source>
        <dbReference type="Proteomes" id="UP000008963"/>
    </source>
</evidence>
<name>E1WXZ6_HALMS</name>
<evidence type="ECO:0000256" key="1">
    <source>
        <dbReference type="SAM" id="SignalP"/>
    </source>
</evidence>
<keyword evidence="1" id="KW-0732">Signal</keyword>
<keyword evidence="3" id="KW-1185">Reference proteome</keyword>
<proteinExistence type="predicted"/>
<dbReference type="RefSeq" id="WP_014245325.1">
    <property type="nucleotide sequence ID" value="NC_016620.1"/>
</dbReference>
<evidence type="ECO:0000313" key="2">
    <source>
        <dbReference type="EMBL" id="CBW27551.1"/>
    </source>
</evidence>
<dbReference type="Proteomes" id="UP000008963">
    <property type="component" value="Chromosome"/>
</dbReference>
<protein>
    <submittedName>
        <fullName evidence="2">Exported protein</fullName>
    </submittedName>
</protein>
<sequence length="214" mass="23579">MKIFTLLALFLLSSCAGYQFRYQNNPFAAYGINSIAIPNFLNKSLVPNASTPFTESISSVLSQNTTLKIHSGNSTRADATLIGIISSLDRKSSFNQTTGRTLIEDRGGRRDFYAPNQTSYKMTLNIILIKKPTQLDLQLINKDFLPYLDKHPKVVFSKVINLSTSYTRFLSLSSGPNGAGVTNATQNREIFNKSVESLASSAGSTFRETVLNAF</sequence>
<feature type="chain" id="PRO_5003154164" evidence="1">
    <location>
        <begin position="22"/>
        <end position="214"/>
    </location>
</feature>
<dbReference type="KEGG" id="bmx:BMS_2775"/>
<dbReference type="STRING" id="862908.BMS_2775"/>
<dbReference type="OrthoDB" id="5292237at2"/>
<dbReference type="EMBL" id="FQ312005">
    <property type="protein sequence ID" value="CBW27551.1"/>
    <property type="molecule type" value="Genomic_DNA"/>
</dbReference>
<reference evidence="3" key="1">
    <citation type="journal article" date="2013" name="ISME J.">
        <title>A small predatory core genome in the divergent marine Bacteriovorax marinus SJ and the terrestrial Bdellovibrio bacteriovorus.</title>
        <authorList>
            <person name="Crossman L.C."/>
            <person name="Chen H."/>
            <person name="Cerdeno-Tarraga A.M."/>
            <person name="Brooks K."/>
            <person name="Quail M.A."/>
            <person name="Pineiro S.A."/>
            <person name="Hobley L."/>
            <person name="Sockett R.E."/>
            <person name="Bentley S.D."/>
            <person name="Parkhill J."/>
            <person name="Williams H.N."/>
            <person name="Stine O.C."/>
        </authorList>
    </citation>
    <scope>NUCLEOTIDE SEQUENCE [LARGE SCALE GENOMIC DNA]</scope>
    <source>
        <strain evidence="3">ATCC BAA-682 / DSM 15412 / SJ</strain>
    </source>
</reference>
<gene>
    <name evidence="2" type="ordered locus">BMS_2775</name>
</gene>
<organism evidence="2 3">
    <name type="scientific">Halobacteriovorax marinus (strain ATCC BAA-682 / DSM 15412 / SJ)</name>
    <name type="common">Bacteriovorax marinus</name>
    <dbReference type="NCBI Taxonomy" id="862908"/>
    <lineage>
        <taxon>Bacteria</taxon>
        <taxon>Pseudomonadati</taxon>
        <taxon>Bdellovibrionota</taxon>
        <taxon>Bacteriovoracia</taxon>
        <taxon>Bacteriovoracales</taxon>
        <taxon>Halobacteriovoraceae</taxon>
        <taxon>Halobacteriovorax</taxon>
    </lineage>
</organism>
<feature type="signal peptide" evidence="1">
    <location>
        <begin position="1"/>
        <end position="21"/>
    </location>
</feature>
<dbReference type="PROSITE" id="PS51257">
    <property type="entry name" value="PROKAR_LIPOPROTEIN"/>
    <property type="match status" value="1"/>
</dbReference>
<dbReference type="AlphaFoldDB" id="E1WXZ6"/>
<accession>E1WXZ6</accession>